<evidence type="ECO:0000313" key="7">
    <source>
        <dbReference type="EMBL" id="MCS5711913.1"/>
    </source>
</evidence>
<organism evidence="6">
    <name type="scientific">Candidatus Berkiella aquae</name>
    <dbReference type="NCBI Taxonomy" id="295108"/>
    <lineage>
        <taxon>Bacteria</taxon>
        <taxon>Pseudomonadati</taxon>
        <taxon>Pseudomonadota</taxon>
        <taxon>Gammaproteobacteria</taxon>
        <taxon>Candidatus Berkiellales</taxon>
        <taxon>Candidatus Berkiellaceae</taxon>
        <taxon>Candidatus Berkiella</taxon>
    </lineage>
</organism>
<dbReference type="Proteomes" id="UP000051497">
    <property type="component" value="Unassembled WGS sequence"/>
</dbReference>
<protein>
    <submittedName>
        <fullName evidence="6">HTH-type transcriptional activator AllS</fullName>
    </submittedName>
    <submittedName>
        <fullName evidence="7">LysR family transcriptional regulator</fullName>
    </submittedName>
</protein>
<dbReference type="PATRIC" id="fig|1590043.3.peg.269"/>
<dbReference type="OrthoDB" id="5293066at2"/>
<evidence type="ECO:0000259" key="5">
    <source>
        <dbReference type="PROSITE" id="PS50931"/>
    </source>
</evidence>
<evidence type="ECO:0000256" key="2">
    <source>
        <dbReference type="ARBA" id="ARBA00023015"/>
    </source>
</evidence>
<comment type="caution">
    <text evidence="6">The sequence shown here is derived from an EMBL/GenBank/DDBJ whole genome shotgun (WGS) entry which is preliminary data.</text>
</comment>
<dbReference type="InterPro" id="IPR000847">
    <property type="entry name" value="LysR_HTH_N"/>
</dbReference>
<dbReference type="PROSITE" id="PS50931">
    <property type="entry name" value="HTH_LYSR"/>
    <property type="match status" value="1"/>
</dbReference>
<keyword evidence="3" id="KW-0238">DNA-binding</keyword>
<keyword evidence="8" id="KW-1185">Reference proteome</keyword>
<dbReference type="GO" id="GO:0000976">
    <property type="term" value="F:transcription cis-regulatory region binding"/>
    <property type="evidence" value="ECO:0007669"/>
    <property type="project" value="TreeGrafter"/>
</dbReference>
<dbReference type="SUPFAM" id="SSF46785">
    <property type="entry name" value="Winged helix' DNA-binding domain"/>
    <property type="match status" value="1"/>
</dbReference>
<proteinExistence type="inferred from homology"/>
<dbReference type="Gene3D" id="3.40.190.290">
    <property type="match status" value="1"/>
</dbReference>
<dbReference type="InterPro" id="IPR036388">
    <property type="entry name" value="WH-like_DNA-bd_sf"/>
</dbReference>
<dbReference type="STRING" id="295108.HT99x_00266"/>
<reference evidence="7" key="3">
    <citation type="submission" date="2021-06" db="EMBL/GenBank/DDBJ databases">
        <title>Genomic Description and Analysis of Intracellular Bacteria, Candidatus Berkiella cookevillensis and Candidatus Berkiella aquae.</title>
        <authorList>
            <person name="Kidane D.T."/>
            <person name="Mehari Y.T."/>
            <person name="Rice F.C."/>
            <person name="Arivett B.A."/>
            <person name="Farone A.L."/>
            <person name="Berk S.G."/>
            <person name="Farone M.B."/>
        </authorList>
    </citation>
    <scope>NUCLEOTIDE SEQUENCE</scope>
    <source>
        <strain evidence="7">HT99</strain>
    </source>
</reference>
<dbReference type="GO" id="GO:0003700">
    <property type="term" value="F:DNA-binding transcription factor activity"/>
    <property type="evidence" value="ECO:0007669"/>
    <property type="project" value="InterPro"/>
</dbReference>
<dbReference type="PANTHER" id="PTHR30126:SF4">
    <property type="entry name" value="LYSR FAMILY TRANSCRIPTIONAL REGULATOR"/>
    <property type="match status" value="1"/>
</dbReference>
<dbReference type="PANTHER" id="PTHR30126">
    <property type="entry name" value="HTH-TYPE TRANSCRIPTIONAL REGULATOR"/>
    <property type="match status" value="1"/>
</dbReference>
<name>A0A0Q9YPI6_9GAMM</name>
<feature type="domain" description="HTH lysR-type" evidence="5">
    <location>
        <begin position="4"/>
        <end position="61"/>
    </location>
</feature>
<reference evidence="6" key="1">
    <citation type="submission" date="2015-09" db="EMBL/GenBank/DDBJ databases">
        <title>Draft Genome Sequences of Two Novel Amoeba-resistant Intranuclear Bacteria, Candidatus Berkiella cookevillensis and Candidatus Berkiella aquae.</title>
        <authorList>
            <person name="Mehari Y.T."/>
            <person name="Arivett B.A."/>
            <person name="Farone A.L."/>
            <person name="Gunderson J.H."/>
            <person name="Farone M.B."/>
        </authorList>
    </citation>
    <scope>NUCLEOTIDE SEQUENCE [LARGE SCALE GENOMIC DNA]</scope>
    <source>
        <strain evidence="6">HT99</strain>
    </source>
</reference>
<evidence type="ECO:0000313" key="6">
    <source>
        <dbReference type="EMBL" id="KRG22726.1"/>
    </source>
</evidence>
<dbReference type="Gene3D" id="1.10.10.10">
    <property type="entry name" value="Winged helix-like DNA-binding domain superfamily/Winged helix DNA-binding domain"/>
    <property type="match status" value="1"/>
</dbReference>
<dbReference type="EMBL" id="LKAJ02000001">
    <property type="protein sequence ID" value="MCS5711913.1"/>
    <property type="molecule type" value="Genomic_DNA"/>
</dbReference>
<dbReference type="InterPro" id="IPR005119">
    <property type="entry name" value="LysR_subst-bd"/>
</dbReference>
<sequence>MRKITLEALQVLEAINRCGTFALAAKELHKVPSALTYTVNNLEQQLNATLFDRSGHRAKLTAIGELLLKEGQKLLISAEQLEKRIELQQKGYEEQLLIAYDQLIPFHNLIFLIEDFYQACPEIGLKVTGEVLGGCWDALLSHRATLAIGVTGETPLRDDIAMLPLGPIEFAFLVGKHHPLANHQQTLTNNEISTYRSIAVADSTRGLTTRSSGILPGQSILTVNTMQEKIDAMIAGLGIGYLPLTQAKPYIKSGELIEKNVQRLKTKGIVSLAWRPSLIGKAGLWFIEQLSNKTIANRILKMSNFD</sequence>
<dbReference type="SUPFAM" id="SSF53850">
    <property type="entry name" value="Periplasmic binding protein-like II"/>
    <property type="match status" value="1"/>
</dbReference>
<dbReference type="EMBL" id="LKAJ01000001">
    <property type="protein sequence ID" value="KRG22726.1"/>
    <property type="molecule type" value="Genomic_DNA"/>
</dbReference>
<dbReference type="InterPro" id="IPR036390">
    <property type="entry name" value="WH_DNA-bd_sf"/>
</dbReference>
<dbReference type="Pfam" id="PF03466">
    <property type="entry name" value="LysR_substrate"/>
    <property type="match status" value="1"/>
</dbReference>
<comment type="similarity">
    <text evidence="1">Belongs to the LysR transcriptional regulatory family.</text>
</comment>
<reference evidence="7" key="2">
    <citation type="journal article" date="2016" name="Genome Announc.">
        <title>Draft Genome Sequences of Two Novel Amoeba-Resistant Intranuclear Bacteria, 'Candidatus Berkiella cookevillensis' and 'Candidatus Berkiella aquae'.</title>
        <authorList>
            <person name="Mehari Y.T."/>
            <person name="Arivett B.A."/>
            <person name="Farone A.L."/>
            <person name="Gunderson J.H."/>
            <person name="Farone M.B."/>
        </authorList>
    </citation>
    <scope>NUCLEOTIDE SEQUENCE</scope>
    <source>
        <strain evidence="7">HT99</strain>
    </source>
</reference>
<evidence type="ECO:0000313" key="8">
    <source>
        <dbReference type="Proteomes" id="UP000051497"/>
    </source>
</evidence>
<evidence type="ECO:0000256" key="4">
    <source>
        <dbReference type="ARBA" id="ARBA00023163"/>
    </source>
</evidence>
<dbReference type="RefSeq" id="WP_075064910.1">
    <property type="nucleotide sequence ID" value="NZ_LKAJ02000001.1"/>
</dbReference>
<gene>
    <name evidence="6" type="primary">allS</name>
    <name evidence="6" type="ORF">HT99x_00266</name>
    <name evidence="7" type="ORF">HT99x_010760</name>
</gene>
<accession>A0A0Q9YPI6</accession>
<evidence type="ECO:0000256" key="1">
    <source>
        <dbReference type="ARBA" id="ARBA00009437"/>
    </source>
</evidence>
<dbReference type="AlphaFoldDB" id="A0A0Q9YPI6"/>
<evidence type="ECO:0000256" key="3">
    <source>
        <dbReference type="ARBA" id="ARBA00023125"/>
    </source>
</evidence>
<dbReference type="Pfam" id="PF00126">
    <property type="entry name" value="HTH_1"/>
    <property type="match status" value="1"/>
</dbReference>
<keyword evidence="4" id="KW-0804">Transcription</keyword>
<keyword evidence="2" id="KW-0805">Transcription regulation</keyword>